<dbReference type="PANTHER" id="PTHR32322:SF2">
    <property type="entry name" value="EAMA DOMAIN-CONTAINING PROTEIN"/>
    <property type="match status" value="1"/>
</dbReference>
<evidence type="ECO:0000313" key="9">
    <source>
        <dbReference type="Proteomes" id="UP000035489"/>
    </source>
</evidence>
<name>A0A0H1RGN5_9HYPH</name>
<dbReference type="Proteomes" id="UP000035489">
    <property type="component" value="Unassembled WGS sequence"/>
</dbReference>
<feature type="transmembrane region" description="Helical" evidence="6">
    <location>
        <begin position="257"/>
        <end position="276"/>
    </location>
</feature>
<proteinExistence type="inferred from homology"/>
<feature type="transmembrane region" description="Helical" evidence="6">
    <location>
        <begin position="20"/>
        <end position="38"/>
    </location>
</feature>
<dbReference type="OrthoDB" id="9810556at2"/>
<comment type="similarity">
    <text evidence="2">Belongs to the EamA transporter family.</text>
</comment>
<dbReference type="EMBL" id="LCYG01000015">
    <property type="protein sequence ID" value="KLK94259.1"/>
    <property type="molecule type" value="Genomic_DNA"/>
</dbReference>
<evidence type="ECO:0000259" key="7">
    <source>
        <dbReference type="Pfam" id="PF00892"/>
    </source>
</evidence>
<dbReference type="Pfam" id="PF00892">
    <property type="entry name" value="EamA"/>
    <property type="match status" value="2"/>
</dbReference>
<evidence type="ECO:0000256" key="1">
    <source>
        <dbReference type="ARBA" id="ARBA00004141"/>
    </source>
</evidence>
<gene>
    <name evidence="8" type="ORF">AA309_04705</name>
</gene>
<evidence type="ECO:0000256" key="3">
    <source>
        <dbReference type="ARBA" id="ARBA00022692"/>
    </source>
</evidence>
<dbReference type="GO" id="GO:0016020">
    <property type="term" value="C:membrane"/>
    <property type="evidence" value="ECO:0007669"/>
    <property type="project" value="UniProtKB-SubCell"/>
</dbReference>
<feature type="transmembrane region" description="Helical" evidence="6">
    <location>
        <begin position="227"/>
        <end position="245"/>
    </location>
</feature>
<feature type="transmembrane region" description="Helical" evidence="6">
    <location>
        <begin position="196"/>
        <end position="215"/>
    </location>
</feature>
<dbReference type="PATRIC" id="fig|1225564.3.peg.1303"/>
<comment type="subcellular location">
    <subcellularLocation>
        <location evidence="1">Membrane</location>
        <topology evidence="1">Multi-pass membrane protein</topology>
    </subcellularLocation>
</comment>
<dbReference type="InterPro" id="IPR037185">
    <property type="entry name" value="EmrE-like"/>
</dbReference>
<feature type="transmembrane region" description="Helical" evidence="6">
    <location>
        <begin position="79"/>
        <end position="101"/>
    </location>
</feature>
<feature type="transmembrane region" description="Helical" evidence="6">
    <location>
        <begin position="162"/>
        <end position="184"/>
    </location>
</feature>
<feature type="domain" description="EamA" evidence="7">
    <location>
        <begin position="165"/>
        <end position="299"/>
    </location>
</feature>
<keyword evidence="4 6" id="KW-1133">Transmembrane helix</keyword>
<evidence type="ECO:0000256" key="6">
    <source>
        <dbReference type="SAM" id="Phobius"/>
    </source>
</evidence>
<dbReference type="RefSeq" id="WP_047187824.1">
    <property type="nucleotide sequence ID" value="NZ_LCYG01000015.1"/>
</dbReference>
<keyword evidence="3 6" id="KW-0812">Transmembrane</keyword>
<evidence type="ECO:0000256" key="2">
    <source>
        <dbReference type="ARBA" id="ARBA00007362"/>
    </source>
</evidence>
<reference evidence="8 9" key="1">
    <citation type="submission" date="2015-05" db="EMBL/GenBank/DDBJ databases">
        <title>Draft genome sequence of Microvirga vignae strain BR3299, a novel nitrogen fixing bacteria isolated from Brazil semi-aired region.</title>
        <authorList>
            <person name="Zilli J.E."/>
            <person name="Passos S.R."/>
            <person name="Leite J."/>
            <person name="Baldani J.I."/>
            <person name="Xavier G.R."/>
            <person name="Rumjaneck N.G."/>
            <person name="Simoes-Araujo J.L."/>
        </authorList>
    </citation>
    <scope>NUCLEOTIDE SEQUENCE [LARGE SCALE GENOMIC DNA]</scope>
    <source>
        <strain evidence="8 9">BR3299</strain>
    </source>
</reference>
<evidence type="ECO:0000256" key="5">
    <source>
        <dbReference type="ARBA" id="ARBA00023136"/>
    </source>
</evidence>
<feature type="transmembrane region" description="Helical" evidence="6">
    <location>
        <begin position="282"/>
        <end position="302"/>
    </location>
</feature>
<dbReference type="InterPro" id="IPR050638">
    <property type="entry name" value="AA-Vitamin_Transporters"/>
</dbReference>
<keyword evidence="5 6" id="KW-0472">Membrane</keyword>
<feature type="transmembrane region" description="Helical" evidence="6">
    <location>
        <begin position="44"/>
        <end position="67"/>
    </location>
</feature>
<dbReference type="SUPFAM" id="SSF103481">
    <property type="entry name" value="Multidrug resistance efflux transporter EmrE"/>
    <property type="match status" value="2"/>
</dbReference>
<dbReference type="InterPro" id="IPR000620">
    <property type="entry name" value="EamA_dom"/>
</dbReference>
<protein>
    <recommendedName>
        <fullName evidence="7">EamA domain-containing protein</fullName>
    </recommendedName>
</protein>
<comment type="caution">
    <text evidence="8">The sequence shown here is derived from an EMBL/GenBank/DDBJ whole genome shotgun (WGS) entry which is preliminary data.</text>
</comment>
<feature type="transmembrane region" description="Helical" evidence="6">
    <location>
        <begin position="138"/>
        <end position="156"/>
    </location>
</feature>
<keyword evidence="9" id="KW-1185">Reference proteome</keyword>
<feature type="domain" description="EamA" evidence="7">
    <location>
        <begin position="21"/>
        <end position="151"/>
    </location>
</feature>
<evidence type="ECO:0000313" key="8">
    <source>
        <dbReference type="EMBL" id="KLK94259.1"/>
    </source>
</evidence>
<dbReference type="AlphaFoldDB" id="A0A0H1RGN5"/>
<dbReference type="PANTHER" id="PTHR32322">
    <property type="entry name" value="INNER MEMBRANE TRANSPORTER"/>
    <property type="match status" value="1"/>
</dbReference>
<sequence>MSSQNAGAAPSTPAPTPAFILFNLLICSFLWGSAFLFVKLSGDLNPFVLAAMRGVIGGTTLAMWFMLQGKSILPQPHEVKVWAFLGTFNGWLPNVLVAYALTQIATAPAAMIQASSPLVVAVMSHLMFADERLSLQRLFGVLVGFIGMGILIGPAALPDSGINPLGMIAMVLVACSYAAANVYVRTVKTMDPGRMALGQQIGSGSAATVLALLVAGPSAFAPVPVHVAPLLALGAMSTALPILFFMHMIRRTGPTRASMVGYLAPVWTILLAVLFLNESVGLRELLGGAVVLSGVALVSFTGRLRRAR</sequence>
<evidence type="ECO:0000256" key="4">
    <source>
        <dbReference type="ARBA" id="ARBA00022989"/>
    </source>
</evidence>
<accession>A0A0H1RGN5</accession>
<organism evidence="8 9">
    <name type="scientific">Microvirga vignae</name>
    <dbReference type="NCBI Taxonomy" id="1225564"/>
    <lineage>
        <taxon>Bacteria</taxon>
        <taxon>Pseudomonadati</taxon>
        <taxon>Pseudomonadota</taxon>
        <taxon>Alphaproteobacteria</taxon>
        <taxon>Hyphomicrobiales</taxon>
        <taxon>Methylobacteriaceae</taxon>
        <taxon>Microvirga</taxon>
    </lineage>
</organism>